<dbReference type="InterPro" id="IPR005656">
    <property type="entry name" value="MmgE_PrpD"/>
</dbReference>
<dbReference type="Pfam" id="PF19305">
    <property type="entry name" value="MmgE_PrpD_C"/>
    <property type="match status" value="1"/>
</dbReference>
<sequence>MADTLIQADTATEASENQANTSIAARLAAFAESLNPEAIPRAVMERAKYLILDAVGIAHASTRYEFAHRSLSAASELSANMGDMPVIGLAARLQLRDAMLMNGILIHGLDYDDTHVRGVIHSTAACFPTALGVAAHAGLGTQDLLAAYVVGMEAGTRLGSVAKGGFHQIGFHPTGLVGAFSATLVAGRLLGLNARQLAMAQGIALSTGAGSLEFLNDGAWTKRMHPGWAANAGFTAASLARHGYIGPKQTYEGRFGLFASHLGQDAANIDLELATAGLGKEWETSQVAVKPIPACHFTHACADAASILHREHGLKASDIKSVRALVPGEVVKTVCEPVATKKRPQNSYDAQFSIPYIVATALVRGSFGLLHLESAALADPEVLDLAQRVEYEVDPDSPFPKYYSGEVIVTTHDGRTLRHREQINRGAADRPISGPDIEKKFMDNMLLAVSRSRAEQVRDLVLGMDTDMRARDLAEGLAARG</sequence>
<feature type="domain" description="MmgE/PrpD N-terminal" evidence="1">
    <location>
        <begin position="26"/>
        <end position="266"/>
    </location>
</feature>
<proteinExistence type="predicted"/>
<dbReference type="InterPro" id="IPR045337">
    <property type="entry name" value="MmgE_PrpD_C"/>
</dbReference>
<dbReference type="Pfam" id="PF03972">
    <property type="entry name" value="MmgE_PrpD_N"/>
    <property type="match status" value="1"/>
</dbReference>
<gene>
    <name evidence="3" type="ORF">ACFOY1_08375</name>
</gene>
<evidence type="ECO:0000313" key="3">
    <source>
        <dbReference type="EMBL" id="MFC4200966.1"/>
    </source>
</evidence>
<protein>
    <submittedName>
        <fullName evidence="3">MmgE/PrpD family protein</fullName>
    </submittedName>
</protein>
<evidence type="ECO:0000313" key="4">
    <source>
        <dbReference type="Proteomes" id="UP001595848"/>
    </source>
</evidence>
<reference evidence="4" key="1">
    <citation type="journal article" date="2019" name="Int. J. Syst. Evol. Microbiol.">
        <title>The Global Catalogue of Microorganisms (GCM) 10K type strain sequencing project: providing services to taxonomists for standard genome sequencing and annotation.</title>
        <authorList>
            <consortium name="The Broad Institute Genomics Platform"/>
            <consortium name="The Broad Institute Genome Sequencing Center for Infectious Disease"/>
            <person name="Wu L."/>
            <person name="Ma J."/>
        </authorList>
    </citation>
    <scope>NUCLEOTIDE SEQUENCE [LARGE SCALE GENOMIC DNA]</scope>
    <source>
        <strain evidence="4">LMG 24813</strain>
    </source>
</reference>
<comment type="caution">
    <text evidence="3">The sequence shown here is derived from an EMBL/GenBank/DDBJ whole genome shotgun (WGS) entry which is preliminary data.</text>
</comment>
<keyword evidence="4" id="KW-1185">Reference proteome</keyword>
<name>A0ABV8NVK9_9BURK</name>
<evidence type="ECO:0000259" key="2">
    <source>
        <dbReference type="Pfam" id="PF19305"/>
    </source>
</evidence>
<accession>A0ABV8NVK9</accession>
<dbReference type="RefSeq" id="WP_217963680.1">
    <property type="nucleotide sequence ID" value="NZ_JAHTBN010000002.1"/>
</dbReference>
<dbReference type="PANTHER" id="PTHR16943">
    <property type="entry name" value="2-METHYLCITRATE DEHYDRATASE-RELATED"/>
    <property type="match status" value="1"/>
</dbReference>
<feature type="domain" description="MmgE/PrpD C-terminal" evidence="2">
    <location>
        <begin position="293"/>
        <end position="462"/>
    </location>
</feature>
<evidence type="ECO:0000259" key="1">
    <source>
        <dbReference type="Pfam" id="PF03972"/>
    </source>
</evidence>
<dbReference type="Proteomes" id="UP001595848">
    <property type="component" value="Unassembled WGS sequence"/>
</dbReference>
<dbReference type="EMBL" id="JBHSBV010000003">
    <property type="protein sequence ID" value="MFC4200966.1"/>
    <property type="molecule type" value="Genomic_DNA"/>
</dbReference>
<dbReference type="InterPro" id="IPR045336">
    <property type="entry name" value="MmgE_PrpD_N"/>
</dbReference>
<organism evidence="3 4">
    <name type="scientific">Candidimonas humi</name>
    <dbReference type="NCBI Taxonomy" id="683355"/>
    <lineage>
        <taxon>Bacteria</taxon>
        <taxon>Pseudomonadati</taxon>
        <taxon>Pseudomonadota</taxon>
        <taxon>Betaproteobacteria</taxon>
        <taxon>Burkholderiales</taxon>
        <taxon>Alcaligenaceae</taxon>
        <taxon>Candidimonas</taxon>
    </lineage>
</organism>
<dbReference type="PANTHER" id="PTHR16943:SF8">
    <property type="entry name" value="2-METHYLCITRATE DEHYDRATASE"/>
    <property type="match status" value="1"/>
</dbReference>